<keyword evidence="15" id="KW-1185">Reference proteome</keyword>
<proteinExistence type="inferred from homology"/>
<dbReference type="PANTHER" id="PTHR32552">
    <property type="entry name" value="FERRICHROME IRON RECEPTOR-RELATED"/>
    <property type="match status" value="1"/>
</dbReference>
<evidence type="ECO:0000256" key="12">
    <source>
        <dbReference type="SAM" id="SignalP"/>
    </source>
</evidence>
<evidence type="ECO:0000256" key="8">
    <source>
        <dbReference type="ARBA" id="ARBA00023077"/>
    </source>
</evidence>
<dbReference type="PANTHER" id="PTHR32552:SF81">
    <property type="entry name" value="TONB-DEPENDENT OUTER MEMBRANE RECEPTOR"/>
    <property type="match status" value="1"/>
</dbReference>
<keyword evidence="6" id="KW-0408">Iron</keyword>
<evidence type="ECO:0000256" key="10">
    <source>
        <dbReference type="ARBA" id="ARBA00023237"/>
    </source>
</evidence>
<keyword evidence="5 11" id="KW-0812">Transmembrane</keyword>
<dbReference type="SUPFAM" id="SSF56935">
    <property type="entry name" value="Porins"/>
    <property type="match status" value="1"/>
</dbReference>
<evidence type="ECO:0000259" key="13">
    <source>
        <dbReference type="Pfam" id="PF07715"/>
    </source>
</evidence>
<keyword evidence="2 11" id="KW-0813">Transport</keyword>
<dbReference type="STRING" id="1420583.V473_01955"/>
<comment type="caution">
    <text evidence="14">The sequence shown here is derived from an EMBL/GenBank/DDBJ whole genome shotgun (WGS) entry which is preliminary data.</text>
</comment>
<dbReference type="Gene3D" id="2.40.170.20">
    <property type="entry name" value="TonB-dependent receptor, beta-barrel domain"/>
    <property type="match status" value="1"/>
</dbReference>
<organism evidence="14 15">
    <name type="scientific">Sphingobium cupriresistens LL01</name>
    <dbReference type="NCBI Taxonomy" id="1420583"/>
    <lineage>
        <taxon>Bacteria</taxon>
        <taxon>Pseudomonadati</taxon>
        <taxon>Pseudomonadota</taxon>
        <taxon>Alphaproteobacteria</taxon>
        <taxon>Sphingomonadales</taxon>
        <taxon>Sphingomonadaceae</taxon>
        <taxon>Sphingobium</taxon>
    </lineage>
</organism>
<dbReference type="PROSITE" id="PS52016">
    <property type="entry name" value="TONB_DEPENDENT_REC_3"/>
    <property type="match status" value="1"/>
</dbReference>
<dbReference type="InterPro" id="IPR039426">
    <property type="entry name" value="TonB-dep_rcpt-like"/>
</dbReference>
<evidence type="ECO:0000313" key="15">
    <source>
        <dbReference type="Proteomes" id="UP000052232"/>
    </source>
</evidence>
<feature type="domain" description="TonB-dependent receptor plug" evidence="13">
    <location>
        <begin position="50"/>
        <end position="156"/>
    </location>
</feature>
<evidence type="ECO:0000256" key="5">
    <source>
        <dbReference type="ARBA" id="ARBA00022692"/>
    </source>
</evidence>
<keyword evidence="8" id="KW-0798">TonB box</keyword>
<accession>A0A0J8AWX1</accession>
<evidence type="ECO:0000256" key="1">
    <source>
        <dbReference type="ARBA" id="ARBA00004571"/>
    </source>
</evidence>
<keyword evidence="7" id="KW-0406">Ion transport</keyword>
<protein>
    <recommendedName>
        <fullName evidence="13">TonB-dependent receptor plug domain-containing protein</fullName>
    </recommendedName>
</protein>
<keyword evidence="12" id="KW-0732">Signal</keyword>
<reference evidence="14 15" key="1">
    <citation type="journal article" date="2015" name="G3 (Bethesda)">
        <title>Insights into Ongoing Evolution of the Hexachlorocyclohexane Catabolic Pathway from Comparative Genomics of Ten Sphingomonadaceae Strains.</title>
        <authorList>
            <person name="Pearce S.L."/>
            <person name="Oakeshott J.G."/>
            <person name="Pandey G."/>
        </authorList>
    </citation>
    <scope>NUCLEOTIDE SEQUENCE [LARGE SCALE GENOMIC DNA]</scope>
    <source>
        <strain evidence="14 15">LL01</strain>
    </source>
</reference>
<dbReference type="EMBL" id="JACT01000001">
    <property type="protein sequence ID" value="KMS58670.1"/>
    <property type="molecule type" value="Genomic_DNA"/>
</dbReference>
<dbReference type="InterPro" id="IPR036942">
    <property type="entry name" value="Beta-barrel_TonB_sf"/>
</dbReference>
<evidence type="ECO:0000256" key="9">
    <source>
        <dbReference type="ARBA" id="ARBA00023136"/>
    </source>
</evidence>
<keyword evidence="10 11" id="KW-0998">Cell outer membrane</keyword>
<evidence type="ECO:0000256" key="7">
    <source>
        <dbReference type="ARBA" id="ARBA00023065"/>
    </source>
</evidence>
<gene>
    <name evidence="14" type="ORF">V473_01955</name>
</gene>
<sequence length="798" mass="85555">MWHAVSVIAMTVSSAAHAQGTPPAAEQSAIGMDDMTRDIVVTARRKAESAQTVPVSITAVGGEDIQKLGLQTTADLQRLVPGVILNGAGSMSNTTYTIRGQGKAVTGPGLPSVITYLNEVPLPPIGSFTPTFDLDNVQVLKGPQGTLFGRNTTGGAVLVYTRTPSYDFEGYAQIDVGNYNKHSVQGAVNIPIIADKLAIRIAGDRGRNKGFTPNISTGKRQDNLHMDTLRASILFEPTDTIKNVLIVDYTRIETNAQGYFPVVVLRPDLQPLVDSLRALGRRTAASTVDPFDNETFWGLSNTTSVDIGAVTIKNIFGYRYTNVDNLQNAIGLPAAPLPNLGPGLAALGLVPGQPGTLITTRNHSVSEQYTNELQISGSLFNDRLSWLAGGFYLKAQPAGVNYLVLDLFRPTPPTPTTQAIVNGALGGVWPVGSLSDTLYGDQSHALFANLSYALDDMGLRGVTLNGGFRYTWDKQSICSNSRVSVALATGETIAQPYSGLAACRADTGSRFGRASFEGSARSKAPTWTLGVDYKASDDIFLYFTNRRGYRAGGLNAPVLAPVLSAFQTFDPQTVTDYEVGVHSKFRSGSWTGHFNIAAFISHFDKLQLQATGITAGSGLPGLDSTNAPAGSALQINAGTATSKGFEFDGHISPTPGLRLSFAGAHLRQKFDRLEAPAILAPFFHSPGGFTGAPKWSYQFAADYEFDLGDFGRMALHGDYYHIDQYLQGPVRLPSYSLISLNAQVSNLQGLPITVTAYVDNLTNRQYIQNIIISATSFGINSGSYAPPRTYGVRVRYDF</sequence>
<keyword evidence="9 11" id="KW-0472">Membrane</keyword>
<dbReference type="AlphaFoldDB" id="A0A0J8AWX1"/>
<comment type="similarity">
    <text evidence="11">Belongs to the TonB-dependent receptor family.</text>
</comment>
<evidence type="ECO:0000256" key="6">
    <source>
        <dbReference type="ARBA" id="ARBA00023004"/>
    </source>
</evidence>
<dbReference type="GO" id="GO:0009279">
    <property type="term" value="C:cell outer membrane"/>
    <property type="evidence" value="ECO:0007669"/>
    <property type="project" value="UniProtKB-SubCell"/>
</dbReference>
<evidence type="ECO:0000256" key="3">
    <source>
        <dbReference type="ARBA" id="ARBA00022452"/>
    </source>
</evidence>
<evidence type="ECO:0000256" key="11">
    <source>
        <dbReference type="PROSITE-ProRule" id="PRU01360"/>
    </source>
</evidence>
<name>A0A0J8AWX1_9SPHN</name>
<evidence type="ECO:0000313" key="14">
    <source>
        <dbReference type="EMBL" id="KMS58670.1"/>
    </source>
</evidence>
<dbReference type="Proteomes" id="UP000052232">
    <property type="component" value="Unassembled WGS sequence"/>
</dbReference>
<evidence type="ECO:0000256" key="2">
    <source>
        <dbReference type="ARBA" id="ARBA00022448"/>
    </source>
</evidence>
<dbReference type="Pfam" id="PF07715">
    <property type="entry name" value="Plug"/>
    <property type="match status" value="1"/>
</dbReference>
<dbReference type="PATRIC" id="fig|1420583.3.peg.390"/>
<keyword evidence="3 11" id="KW-1134">Transmembrane beta strand</keyword>
<feature type="chain" id="PRO_5005294395" description="TonB-dependent receptor plug domain-containing protein" evidence="12">
    <location>
        <begin position="19"/>
        <end position="798"/>
    </location>
</feature>
<dbReference type="GO" id="GO:0006826">
    <property type="term" value="P:iron ion transport"/>
    <property type="evidence" value="ECO:0007669"/>
    <property type="project" value="UniProtKB-KW"/>
</dbReference>
<keyword evidence="4" id="KW-0410">Iron transport</keyword>
<comment type="subcellular location">
    <subcellularLocation>
        <location evidence="1 11">Cell outer membrane</location>
        <topology evidence="1 11">Multi-pass membrane protein</topology>
    </subcellularLocation>
</comment>
<dbReference type="InterPro" id="IPR012910">
    <property type="entry name" value="Plug_dom"/>
</dbReference>
<evidence type="ECO:0000256" key="4">
    <source>
        <dbReference type="ARBA" id="ARBA00022496"/>
    </source>
</evidence>
<feature type="signal peptide" evidence="12">
    <location>
        <begin position="1"/>
        <end position="18"/>
    </location>
</feature>